<dbReference type="InterPro" id="IPR009444">
    <property type="entry name" value="Conjugal_tfr_TraD_a-type"/>
</dbReference>
<dbReference type="Proteomes" id="UP000195221">
    <property type="component" value="Unassembled WGS sequence"/>
</dbReference>
<sequence length="164" mass="18205">MEKNDWLAARITYIKSLKAPTESQKMLLELAEIASPTKQEVRQLDAMVRLEKINQKADEARLAAQKIMAERRDGQRKARTRELIELGGIVSMVEFPDDKAVLTGALLWAMDQIKTDAALAKQLKKRGDTFIAKQEVTNKGESESSDGTDNESAETSGARRNATA</sequence>
<gene>
    <name evidence="2" type="ORF">PAMC26577_04760</name>
</gene>
<evidence type="ECO:0000313" key="3">
    <source>
        <dbReference type="Proteomes" id="UP000195221"/>
    </source>
</evidence>
<feature type="compositionally biased region" description="Acidic residues" evidence="1">
    <location>
        <begin position="143"/>
        <end position="152"/>
    </location>
</feature>
<protein>
    <recommendedName>
        <fullName evidence="4">Conjugal transfer protein TraD</fullName>
    </recommendedName>
</protein>
<comment type="caution">
    <text evidence="2">The sequence shown here is derived from an EMBL/GenBank/DDBJ whole genome shotgun (WGS) entry which is preliminary data.</text>
</comment>
<evidence type="ECO:0000313" key="2">
    <source>
        <dbReference type="EMBL" id="OTP78477.1"/>
    </source>
</evidence>
<evidence type="ECO:0008006" key="4">
    <source>
        <dbReference type="Google" id="ProtNLM"/>
    </source>
</evidence>
<feature type="region of interest" description="Disordered" evidence="1">
    <location>
        <begin position="130"/>
        <end position="164"/>
    </location>
</feature>
<dbReference type="AlphaFoldDB" id="A0A242N473"/>
<organism evidence="2 3">
    <name type="scientific">Caballeronia sordidicola</name>
    <name type="common">Burkholderia sordidicola</name>
    <dbReference type="NCBI Taxonomy" id="196367"/>
    <lineage>
        <taxon>Bacteria</taxon>
        <taxon>Pseudomonadati</taxon>
        <taxon>Pseudomonadota</taxon>
        <taxon>Betaproteobacteria</taxon>
        <taxon>Burkholderiales</taxon>
        <taxon>Burkholderiaceae</taxon>
        <taxon>Caballeronia</taxon>
    </lineage>
</organism>
<accession>A0A242N473</accession>
<name>A0A242N473_CABSO</name>
<evidence type="ECO:0000256" key="1">
    <source>
        <dbReference type="SAM" id="MobiDB-lite"/>
    </source>
</evidence>
<proteinExistence type="predicted"/>
<dbReference type="Pfam" id="PF06412">
    <property type="entry name" value="TraD"/>
    <property type="match status" value="1"/>
</dbReference>
<dbReference type="EMBL" id="NBTZ01000023">
    <property type="protein sequence ID" value="OTP78477.1"/>
    <property type="molecule type" value="Genomic_DNA"/>
</dbReference>
<dbReference type="RefSeq" id="WP_075359393.1">
    <property type="nucleotide sequence ID" value="NZ_MSRG01000071.1"/>
</dbReference>
<reference evidence="2 3" key="1">
    <citation type="submission" date="2017-03" db="EMBL/GenBank/DDBJ databases">
        <title>Genome analysis of strain PAMC 26577.</title>
        <authorList>
            <person name="Oh H.-M."/>
            <person name="Yang J.-A."/>
        </authorList>
    </citation>
    <scope>NUCLEOTIDE SEQUENCE [LARGE SCALE GENOMIC DNA]</scope>
    <source>
        <strain evidence="2 3">PAMC 26577</strain>
    </source>
</reference>